<evidence type="ECO:0008006" key="5">
    <source>
        <dbReference type="Google" id="ProtNLM"/>
    </source>
</evidence>
<keyword evidence="1" id="KW-0812">Transmembrane</keyword>
<sequence>MHASKPARCTAALLLALVLALTPTSAVLAQHYDSDTVTGDRATDMAADLIVVRPLGLVGAVIGTAGFIIALPFTIPTGTVDDTAREWIRDPLEYTFNRPLGDFEHCGADRHPCGRTR</sequence>
<keyword evidence="1" id="KW-0472">Membrane</keyword>
<gene>
    <name evidence="3" type="ORF">IFO67_14280</name>
</gene>
<evidence type="ECO:0000256" key="1">
    <source>
        <dbReference type="SAM" id="Phobius"/>
    </source>
</evidence>
<feature type="signal peptide" evidence="2">
    <location>
        <begin position="1"/>
        <end position="29"/>
    </location>
</feature>
<keyword evidence="2" id="KW-0732">Signal</keyword>
<dbReference type="EMBL" id="JACYTO010000002">
    <property type="protein sequence ID" value="MBD8504060.1"/>
    <property type="molecule type" value="Genomic_DNA"/>
</dbReference>
<protein>
    <recommendedName>
        <fullName evidence="5">Multidrug transporter</fullName>
    </recommendedName>
</protein>
<evidence type="ECO:0000313" key="4">
    <source>
        <dbReference type="Proteomes" id="UP000603602"/>
    </source>
</evidence>
<dbReference type="RefSeq" id="WP_187718840.1">
    <property type="nucleotide sequence ID" value="NZ_JACTAH010000002.1"/>
</dbReference>
<dbReference type="Proteomes" id="UP000603602">
    <property type="component" value="Unassembled WGS sequence"/>
</dbReference>
<feature type="chain" id="PRO_5046974263" description="Multidrug transporter" evidence="2">
    <location>
        <begin position="30"/>
        <end position="117"/>
    </location>
</feature>
<accession>A0ABR9BCK3</accession>
<keyword evidence="4" id="KW-1185">Reference proteome</keyword>
<reference evidence="4" key="1">
    <citation type="submission" date="2023-07" db="EMBL/GenBank/DDBJ databases">
        <title>Thauera sp. CAU 1555 isolated from sand of Yaerae Beach.</title>
        <authorList>
            <person name="Kim W."/>
        </authorList>
    </citation>
    <scope>NUCLEOTIDE SEQUENCE [LARGE SCALE GENOMIC DNA]</scope>
    <source>
        <strain evidence="4">CAU 1555</strain>
    </source>
</reference>
<feature type="transmembrane region" description="Helical" evidence="1">
    <location>
        <begin position="53"/>
        <end position="75"/>
    </location>
</feature>
<comment type="caution">
    <text evidence="3">The sequence shown here is derived from an EMBL/GenBank/DDBJ whole genome shotgun (WGS) entry which is preliminary data.</text>
</comment>
<evidence type="ECO:0000256" key="2">
    <source>
        <dbReference type="SAM" id="SignalP"/>
    </source>
</evidence>
<organism evidence="3 4">
    <name type="scientific">Thauera sedimentorum</name>
    <dbReference type="NCBI Taxonomy" id="2767595"/>
    <lineage>
        <taxon>Bacteria</taxon>
        <taxon>Pseudomonadati</taxon>
        <taxon>Pseudomonadota</taxon>
        <taxon>Betaproteobacteria</taxon>
        <taxon>Rhodocyclales</taxon>
        <taxon>Zoogloeaceae</taxon>
        <taxon>Thauera</taxon>
    </lineage>
</organism>
<evidence type="ECO:0000313" key="3">
    <source>
        <dbReference type="EMBL" id="MBD8504060.1"/>
    </source>
</evidence>
<keyword evidence="1" id="KW-1133">Transmembrane helix</keyword>
<proteinExistence type="predicted"/>
<name>A0ABR9BCK3_9RHOO</name>